<keyword evidence="1" id="KW-1133">Transmembrane helix</keyword>
<evidence type="ECO:0000313" key="3">
    <source>
        <dbReference type="Proteomes" id="UP000077927"/>
    </source>
</evidence>
<feature type="transmembrane region" description="Helical" evidence="1">
    <location>
        <begin position="34"/>
        <end position="55"/>
    </location>
</feature>
<dbReference type="RefSeq" id="WP_064496196.1">
    <property type="nucleotide sequence ID" value="NZ_CP012605.1"/>
</dbReference>
<accession>A0AAC9BDL2</accession>
<dbReference type="Proteomes" id="UP000077927">
    <property type="component" value="Chromosome 1"/>
</dbReference>
<organism evidence="2 3">
    <name type="scientific">Ralstonia insidiosa</name>
    <dbReference type="NCBI Taxonomy" id="190721"/>
    <lineage>
        <taxon>Bacteria</taxon>
        <taxon>Pseudomonadati</taxon>
        <taxon>Pseudomonadota</taxon>
        <taxon>Betaproteobacteria</taxon>
        <taxon>Burkholderiales</taxon>
        <taxon>Burkholderiaceae</taxon>
        <taxon>Ralstonia</taxon>
    </lineage>
</organism>
<keyword evidence="1" id="KW-0812">Transmembrane</keyword>
<dbReference type="AlphaFoldDB" id="A0AAC9BDL2"/>
<evidence type="ECO:0000256" key="1">
    <source>
        <dbReference type="SAM" id="Phobius"/>
    </source>
</evidence>
<proteinExistence type="predicted"/>
<gene>
    <name evidence="2" type="ORF">ACS15_1723</name>
</gene>
<dbReference type="KEGG" id="rin:ACS15_1723"/>
<dbReference type="EMBL" id="CP012605">
    <property type="protein sequence ID" value="ANH72118.1"/>
    <property type="molecule type" value="Genomic_DNA"/>
</dbReference>
<evidence type="ECO:0008006" key="4">
    <source>
        <dbReference type="Google" id="ProtNLM"/>
    </source>
</evidence>
<feature type="transmembrane region" description="Helical" evidence="1">
    <location>
        <begin position="75"/>
        <end position="101"/>
    </location>
</feature>
<keyword evidence="1" id="KW-0472">Membrane</keyword>
<protein>
    <recommendedName>
        <fullName evidence="4">DUF2523 domain-containing protein</fullName>
    </recommendedName>
</protein>
<evidence type="ECO:0000313" key="2">
    <source>
        <dbReference type="EMBL" id="ANH72118.1"/>
    </source>
</evidence>
<feature type="transmembrane region" description="Helical" evidence="1">
    <location>
        <begin position="6"/>
        <end position="27"/>
    </location>
</feature>
<name>A0AAC9BDL2_9RALS</name>
<reference evidence="2 3" key="1">
    <citation type="submission" date="2015-09" db="EMBL/GenBank/DDBJ databases">
        <authorList>
            <person name="Xu Y."/>
            <person name="Nagy A."/>
            <person name="Liu N.T."/>
            <person name="Nou X."/>
        </authorList>
    </citation>
    <scope>NUCLEOTIDE SEQUENCE [LARGE SCALE GENOMIC DNA]</scope>
    <source>
        <strain evidence="2 3">FC1138</strain>
    </source>
</reference>
<sequence>MFDSIINALSGVLAWFGKVFAAVFQALWDITIDLCIAGFDLFLSAIGSLIAAAPAPQFLTQYSLQSLVGQMGSDILYFVGVFNISQGLAMIGAGVAFRLFVRKLFTLGQW</sequence>